<feature type="domain" description="A to I editase" evidence="1">
    <location>
        <begin position="60"/>
        <end position="480"/>
    </location>
</feature>
<dbReference type="PANTHER" id="PTHR47803">
    <property type="entry name" value="TRNA-SPECIFIC ADENOSINE DEAMINASE 1"/>
    <property type="match status" value="1"/>
</dbReference>
<dbReference type="HOGENOM" id="CLU_005382_2_1_1"/>
<dbReference type="AlphaFoldDB" id="C1G0T9"/>
<dbReference type="KEGG" id="pbn:PADG_00479"/>
<dbReference type="RefSeq" id="XP_010755847.1">
    <property type="nucleotide sequence ID" value="XM_010757545.1"/>
</dbReference>
<dbReference type="GO" id="GO:0002100">
    <property type="term" value="P:tRNA wobble adenosine to inosine editing"/>
    <property type="evidence" value="ECO:0007669"/>
    <property type="project" value="InterPro"/>
</dbReference>
<accession>C1G0T9</accession>
<dbReference type="PANTHER" id="PTHR47803:SF1">
    <property type="entry name" value="TRNA-SPECIFIC ADENOSINE DEAMINASE 1"/>
    <property type="match status" value="1"/>
</dbReference>
<evidence type="ECO:0000313" key="2">
    <source>
        <dbReference type="EMBL" id="EEH44190.2"/>
    </source>
</evidence>
<dbReference type="GO" id="GO:0003723">
    <property type="term" value="F:RNA binding"/>
    <property type="evidence" value="ECO:0007669"/>
    <property type="project" value="InterPro"/>
</dbReference>
<dbReference type="VEuPathDB" id="FungiDB:PADG_00479"/>
<dbReference type="EMBL" id="KN275957">
    <property type="protein sequence ID" value="EEH44190.2"/>
    <property type="molecule type" value="Genomic_DNA"/>
</dbReference>
<dbReference type="Pfam" id="PF02137">
    <property type="entry name" value="A_deamin"/>
    <property type="match status" value="2"/>
</dbReference>
<dbReference type="PROSITE" id="PS50141">
    <property type="entry name" value="A_DEAMIN_EDITASE"/>
    <property type="match status" value="1"/>
</dbReference>
<proteinExistence type="predicted"/>
<dbReference type="OMA" id="PDIKIYM"/>
<dbReference type="InterPro" id="IPR002466">
    <property type="entry name" value="A_deamin"/>
</dbReference>
<dbReference type="GeneID" id="22580311"/>
<dbReference type="eggNOG" id="KOG2777">
    <property type="taxonomic scope" value="Eukaryota"/>
</dbReference>
<evidence type="ECO:0000259" key="1">
    <source>
        <dbReference type="PROSITE" id="PS50141"/>
    </source>
</evidence>
<protein>
    <recommendedName>
        <fullName evidence="1">A to I editase domain-containing protein</fullName>
    </recommendedName>
</protein>
<dbReference type="FunCoup" id="C1G0T9">
    <property type="interactions" value="219"/>
</dbReference>
<keyword evidence="3" id="KW-1185">Reference proteome</keyword>
<sequence length="556" mass="62360">MGSIPLESRIASLVHSHFDDLPQRSKPTIHPNGSREWVPLSGIVLVTGENTPHEALTCVAIATGTKCLPTSQIRLCRGLVLHDSHAEVLVIRAFNHWLLEECKMMLQQWKGPPSSDVEHDGETYAIRAEYTSHQKKIAVEQHSKFINWRHRLRTENEPASVILPNSSDFTHPNNSEWPLWPPFQLRNDLKIYMYSTCAPCGDASMEVRMAAQDDPTPWVIPLPYPNTESSNDNNNEASHSETNANLLNGRAHFSILGAVRRKPSRADAESTLSKSCSDKLAVKQVTSLLTFPTCLLIVPSPNAYLAALLLPENEISQIACARAFGGGETGRLKKLNGQRWKGDDILTPNGQEEYMFRPFEVRSIPNAQVKKEWAFGKPSIKEVKSKPGNISAVWTAAPSYTMAPEKLTTKNLSETLINGVKQGYRHSSPTPRKASSLSRAKMWDLFRDIVQLLPSAEINISSGSDYMLDPRDSSHYLKVKECVCTSQTYEVVKRKCIELGLGPVRVRKEVLSDVRVVLGNWVENRGDENWGLYVLDNEMKVRKAQRQDQISVNVYE</sequence>
<name>C1G0T9_PARBD</name>
<organism evidence="2 3">
    <name type="scientific">Paracoccidioides brasiliensis (strain Pb18)</name>
    <dbReference type="NCBI Taxonomy" id="502780"/>
    <lineage>
        <taxon>Eukaryota</taxon>
        <taxon>Fungi</taxon>
        <taxon>Dikarya</taxon>
        <taxon>Ascomycota</taxon>
        <taxon>Pezizomycotina</taxon>
        <taxon>Eurotiomycetes</taxon>
        <taxon>Eurotiomycetidae</taxon>
        <taxon>Onygenales</taxon>
        <taxon>Ajellomycetaceae</taxon>
        <taxon>Paracoccidioides</taxon>
    </lineage>
</organism>
<dbReference type="OrthoDB" id="10268011at2759"/>
<dbReference type="STRING" id="502780.C1G0T9"/>
<dbReference type="InParanoid" id="C1G0T9"/>
<gene>
    <name evidence="2" type="ORF">PADG_00479</name>
</gene>
<dbReference type="SMART" id="SM00552">
    <property type="entry name" value="ADEAMc"/>
    <property type="match status" value="1"/>
</dbReference>
<reference evidence="2 3" key="1">
    <citation type="journal article" date="2011" name="PLoS Genet.">
        <title>Comparative genomic analysis of human fungal pathogens causing paracoccidioidomycosis.</title>
        <authorList>
            <person name="Desjardins C.A."/>
            <person name="Champion M.D."/>
            <person name="Holder J.W."/>
            <person name="Muszewska A."/>
            <person name="Goldberg J."/>
            <person name="Bailao A.M."/>
            <person name="Brigido M.M."/>
            <person name="Ferreira M.E."/>
            <person name="Garcia A.M."/>
            <person name="Grynberg M."/>
            <person name="Gujja S."/>
            <person name="Heiman D.I."/>
            <person name="Henn M.R."/>
            <person name="Kodira C.D."/>
            <person name="Leon-Narvaez H."/>
            <person name="Longo L.V."/>
            <person name="Ma L.J."/>
            <person name="Malavazi I."/>
            <person name="Matsuo A.L."/>
            <person name="Morais F.V."/>
            <person name="Pereira M."/>
            <person name="Rodriguez-Brito S."/>
            <person name="Sakthikumar S."/>
            <person name="Salem-Izacc S.M."/>
            <person name="Sykes S.M."/>
            <person name="Teixeira M.M."/>
            <person name="Vallejo M.C."/>
            <person name="Walter M.E."/>
            <person name="Yandava C."/>
            <person name="Young S."/>
            <person name="Zeng Q."/>
            <person name="Zucker J."/>
            <person name="Felipe M.S."/>
            <person name="Goldman G.H."/>
            <person name="Haas B.J."/>
            <person name="McEwen J.G."/>
            <person name="Nino-Vega G."/>
            <person name="Puccia R."/>
            <person name="San-Blas G."/>
            <person name="Soares C.M."/>
            <person name="Birren B.W."/>
            <person name="Cuomo C.A."/>
        </authorList>
    </citation>
    <scope>NUCLEOTIDE SEQUENCE [LARGE SCALE GENOMIC DNA]</scope>
    <source>
        <strain evidence="2 3">Pb18</strain>
    </source>
</reference>
<evidence type="ECO:0000313" key="3">
    <source>
        <dbReference type="Proteomes" id="UP000001628"/>
    </source>
</evidence>
<dbReference type="Proteomes" id="UP000001628">
    <property type="component" value="Unassembled WGS sequence"/>
</dbReference>
<dbReference type="GO" id="GO:0043829">
    <property type="term" value="F:tRNA-specific adenosine-37 deaminase activity"/>
    <property type="evidence" value="ECO:0007669"/>
    <property type="project" value="TreeGrafter"/>
</dbReference>
<dbReference type="InterPro" id="IPR042935">
    <property type="entry name" value="Tad1"/>
</dbReference>